<evidence type="ECO:0008006" key="3">
    <source>
        <dbReference type="Google" id="ProtNLM"/>
    </source>
</evidence>
<keyword evidence="2" id="KW-1185">Reference proteome</keyword>
<accession>A0A916JZW3</accession>
<dbReference type="InterPro" id="IPR009569">
    <property type="entry name" value="AA_synth_put"/>
</dbReference>
<dbReference type="Proteomes" id="UP000693892">
    <property type="component" value="Unassembled WGS sequence"/>
</dbReference>
<proteinExistence type="predicted"/>
<gene>
    <name evidence="1" type="ORF">LEUCIP111803_01718</name>
</gene>
<organism evidence="1 2">
    <name type="scientific">Leucobacter soli</name>
    <dbReference type="NCBI Taxonomy" id="2812850"/>
    <lineage>
        <taxon>Bacteria</taxon>
        <taxon>Bacillati</taxon>
        <taxon>Actinomycetota</taxon>
        <taxon>Actinomycetes</taxon>
        <taxon>Micrococcales</taxon>
        <taxon>Microbacteriaceae</taxon>
        <taxon>Leucobacter</taxon>
    </lineage>
</organism>
<dbReference type="AlphaFoldDB" id="A0A916JZW3"/>
<reference evidence="1" key="1">
    <citation type="submission" date="2021-06" db="EMBL/GenBank/DDBJ databases">
        <authorList>
            <person name="Criscuolo A."/>
        </authorList>
    </citation>
    <scope>NUCLEOTIDE SEQUENCE</scope>
    <source>
        <strain evidence="1">CIP111803</strain>
    </source>
</reference>
<evidence type="ECO:0000313" key="1">
    <source>
        <dbReference type="EMBL" id="CAG7613627.1"/>
    </source>
</evidence>
<dbReference type="EMBL" id="CAJVAP010000018">
    <property type="protein sequence ID" value="CAG7613627.1"/>
    <property type="molecule type" value="Genomic_DNA"/>
</dbReference>
<sequence length="222" mass="23660">MNNPAEPAARTTDLSTRSSLTDYGDIARAAGLRRIFTQTEEIPREGAPAIRRAVTTAVIRNPWAGTGTDEDLQPETRRVAPLLAKLISDRLLDALGGADQVEAFGKAALVGTAGELEHAGALIHTPYFGNLLREALGGTSIICFVDGRADAGELLRVPMWHKTAAATRDYYQTIEANLADAPHPGEIAVLAAASTGPRPFARIGDRATDRPVTSEILKEIVL</sequence>
<evidence type="ECO:0000313" key="2">
    <source>
        <dbReference type="Proteomes" id="UP000693892"/>
    </source>
</evidence>
<name>A0A916JZW3_9MICO</name>
<dbReference type="Pfam" id="PF06684">
    <property type="entry name" value="AA_synth"/>
    <property type="match status" value="1"/>
</dbReference>
<comment type="caution">
    <text evidence="1">The sequence shown here is derived from an EMBL/GenBank/DDBJ whole genome shotgun (WGS) entry which is preliminary data.</text>
</comment>
<protein>
    <recommendedName>
        <fullName evidence="3">Amino acid synthesis family protein</fullName>
    </recommendedName>
</protein>
<dbReference type="RefSeq" id="WP_218115469.1">
    <property type="nucleotide sequence ID" value="NZ_CAJVAP010000018.1"/>
</dbReference>